<dbReference type="SMART" id="SM00485">
    <property type="entry name" value="XPGN"/>
    <property type="match status" value="1"/>
</dbReference>
<dbReference type="PANTHER" id="PTHR11081">
    <property type="entry name" value="FLAP ENDONUCLEASE FAMILY MEMBER"/>
    <property type="match status" value="1"/>
</dbReference>
<evidence type="ECO:0000256" key="2">
    <source>
        <dbReference type="ARBA" id="ARBA00022801"/>
    </source>
</evidence>
<evidence type="ECO:0000313" key="7">
    <source>
        <dbReference type="EMBL" id="KAG5170387.1"/>
    </source>
</evidence>
<evidence type="ECO:0000313" key="8">
    <source>
        <dbReference type="EMBL" id="KAG5174481.1"/>
    </source>
</evidence>
<dbReference type="EMBL" id="JAFIQS010000005">
    <property type="protein sequence ID" value="KAG5168789.1"/>
    <property type="molecule type" value="Genomic_DNA"/>
</dbReference>
<dbReference type="Gene3D" id="3.40.50.1010">
    <property type="entry name" value="5'-nuclease"/>
    <property type="match status" value="2"/>
</dbReference>
<dbReference type="EMBL" id="JAFIQS010000004">
    <property type="protein sequence ID" value="KAG5170387.1"/>
    <property type="molecule type" value="Genomic_DNA"/>
</dbReference>
<dbReference type="InterPro" id="IPR029060">
    <property type="entry name" value="PIN-like_dom_sf"/>
</dbReference>
<evidence type="ECO:0000256" key="1">
    <source>
        <dbReference type="ARBA" id="ARBA00022722"/>
    </source>
</evidence>
<dbReference type="GO" id="GO:0006281">
    <property type="term" value="P:DNA repair"/>
    <property type="evidence" value="ECO:0007669"/>
    <property type="project" value="UniProtKB-ARBA"/>
</dbReference>
<dbReference type="EMBL" id="JAFIQS010000005">
    <property type="protein sequence ID" value="KAG5168786.1"/>
    <property type="molecule type" value="Genomic_DNA"/>
</dbReference>
<sequence>MGVKGLWKLLDPVATRASFQRLAVEDGFMSNRQGTRGYRLGVDAMGWIYRACYRHGATKNMELATLNARCSRLYSLPILPIFVFDGPNKPSIKRKKNIRGNRHWIEADFKSLLDAYGFIWCEAPGEAEAELARLTKEDYLDAVLTEDSDSIVFGTTTVLRIDEDVSDDEQVVVYRSSDILQALQMNSEDMVLIALLVGGDYNPGGVKGCGIETALGLAKAGFGRSLACGLKENNYSQEAQQQFLHEWRSQLISEAHSNSSFHLPRRCPSLAHNLPADFPSSDILSYYLHPVVSDDLIPVLFSRQLSLPAMMLFAEDHFVWGTDAVVMLRHLSNSILPGIALRSAMQIARARDIGFHYYGHMFFGQIVGKRQSSKRSPELRVKIDFPKDIIQDGINRLRAAQENPRFDQSSVDSWIQNCLPKLRAWIPSNMMEGI</sequence>
<reference evidence="8" key="1">
    <citation type="submission" date="2021-02" db="EMBL/GenBank/DDBJ databases">
        <title>Psilocybe cubensis genome.</title>
        <authorList>
            <person name="Mckernan K.J."/>
            <person name="Crawford S."/>
            <person name="Trippe A."/>
            <person name="Kane L.T."/>
            <person name="Mclaughlin S."/>
        </authorList>
    </citation>
    <scope>NUCLEOTIDE SEQUENCE [LARGE SCALE GENOMIC DNA]</scope>
    <source>
        <strain evidence="8">MGC-MH-2018</strain>
    </source>
</reference>
<dbReference type="InterPro" id="IPR037316">
    <property type="entry name" value="Yen1_H3TH"/>
</dbReference>
<dbReference type="AlphaFoldDB" id="A0A8H7YAT8"/>
<dbReference type="GO" id="GO:0017108">
    <property type="term" value="F:5'-flap endonuclease activity"/>
    <property type="evidence" value="ECO:0007669"/>
    <property type="project" value="TreeGrafter"/>
</dbReference>
<feature type="domain" description="XPG-I" evidence="3">
    <location>
        <begin position="114"/>
        <end position="185"/>
    </location>
</feature>
<evidence type="ECO:0008006" key="10">
    <source>
        <dbReference type="Google" id="ProtNLM"/>
    </source>
</evidence>
<dbReference type="OrthoDB" id="2148513at2759"/>
<dbReference type="Gene3D" id="1.10.150.20">
    <property type="entry name" value="5' to 3' exonuclease, C-terminal subdomain"/>
    <property type="match status" value="1"/>
</dbReference>
<dbReference type="InterPro" id="IPR036279">
    <property type="entry name" value="5-3_exonuclease_C_sf"/>
</dbReference>
<organism evidence="8">
    <name type="scientific">Psilocybe cubensis</name>
    <name type="common">Psychedelic mushroom</name>
    <name type="synonym">Stropharia cubensis</name>
    <dbReference type="NCBI Taxonomy" id="181762"/>
    <lineage>
        <taxon>Eukaryota</taxon>
        <taxon>Fungi</taxon>
        <taxon>Dikarya</taxon>
        <taxon>Basidiomycota</taxon>
        <taxon>Agaricomycotina</taxon>
        <taxon>Agaricomycetes</taxon>
        <taxon>Agaricomycetidae</taxon>
        <taxon>Agaricales</taxon>
        <taxon>Agaricineae</taxon>
        <taxon>Strophariaceae</taxon>
        <taxon>Psilocybe</taxon>
    </lineage>
</organism>
<evidence type="ECO:0000313" key="5">
    <source>
        <dbReference type="EMBL" id="KAG5168786.1"/>
    </source>
</evidence>
<dbReference type="EMBL" id="JAFIQS010000001">
    <property type="protein sequence ID" value="KAG5174484.1"/>
    <property type="molecule type" value="Genomic_DNA"/>
</dbReference>
<protein>
    <recommendedName>
        <fullName evidence="10">PIN domain-like protein</fullName>
    </recommendedName>
</protein>
<comment type="caution">
    <text evidence="8">The sequence shown here is derived from an EMBL/GenBank/DDBJ whole genome shotgun (WGS) entry which is preliminary data.</text>
</comment>
<dbReference type="InterPro" id="IPR006085">
    <property type="entry name" value="XPG_DNA_repair_N"/>
</dbReference>
<dbReference type="CDD" id="cd09906">
    <property type="entry name" value="H3TH_YEN1"/>
    <property type="match status" value="1"/>
</dbReference>
<dbReference type="CDD" id="cd09870">
    <property type="entry name" value="PIN_YEN1"/>
    <property type="match status" value="1"/>
</dbReference>
<keyword evidence="1" id="KW-0540">Nuclease</keyword>
<evidence type="ECO:0000259" key="4">
    <source>
        <dbReference type="SMART" id="SM00485"/>
    </source>
</evidence>
<accession>A0A8H7YAT8</accession>
<evidence type="ECO:0000313" key="9">
    <source>
        <dbReference type="EMBL" id="KAG5174484.1"/>
    </source>
</evidence>
<keyword evidence="2" id="KW-0378">Hydrolase</keyword>
<dbReference type="PRINTS" id="PR00853">
    <property type="entry name" value="XPGRADSUPER"/>
</dbReference>
<dbReference type="EMBL" id="JAFIQS010000001">
    <property type="protein sequence ID" value="KAG5174481.1"/>
    <property type="molecule type" value="Genomic_DNA"/>
</dbReference>
<dbReference type="SUPFAM" id="SSF88723">
    <property type="entry name" value="PIN domain-like"/>
    <property type="match status" value="1"/>
</dbReference>
<dbReference type="GO" id="GO:0008821">
    <property type="term" value="F:crossover junction DNA endonuclease activity"/>
    <property type="evidence" value="ECO:0007669"/>
    <property type="project" value="InterPro"/>
</dbReference>
<evidence type="ECO:0000259" key="3">
    <source>
        <dbReference type="SMART" id="SM00484"/>
    </source>
</evidence>
<dbReference type="SMART" id="SM00484">
    <property type="entry name" value="XPGI"/>
    <property type="match status" value="1"/>
</dbReference>
<dbReference type="Pfam" id="PF00752">
    <property type="entry name" value="XPG_N"/>
    <property type="match status" value="1"/>
</dbReference>
<dbReference type="InterPro" id="IPR006086">
    <property type="entry name" value="XPG-I_dom"/>
</dbReference>
<feature type="domain" description="XPG N-terminal" evidence="4">
    <location>
        <begin position="1"/>
        <end position="102"/>
    </location>
</feature>
<name>A0A8H7YAT8_PSICU</name>
<gene>
    <name evidence="8" type="ORF">JR316_001140</name>
    <name evidence="9" type="ORF">JR316_001143</name>
    <name evidence="7" type="ORF">JR316_004776</name>
    <name evidence="5" type="ORF">JR316_005338</name>
    <name evidence="6" type="ORF">JR316_005341</name>
</gene>
<dbReference type="SUPFAM" id="SSF47807">
    <property type="entry name" value="5' to 3' exonuclease, C-terminal subdomain"/>
    <property type="match status" value="1"/>
</dbReference>
<evidence type="ECO:0000313" key="6">
    <source>
        <dbReference type="EMBL" id="KAG5168789.1"/>
    </source>
</evidence>
<proteinExistence type="predicted"/>
<dbReference type="Pfam" id="PF00867">
    <property type="entry name" value="XPG_I"/>
    <property type="match status" value="1"/>
</dbReference>
<dbReference type="InterPro" id="IPR006084">
    <property type="entry name" value="XPG/Rad2"/>
</dbReference>
<dbReference type="PANTHER" id="PTHR11081:SF75">
    <property type="entry name" value="ENDONUCLEASE, PUTATIVE (AFU_ORTHOLOGUE AFUA_3G13260)-RELATED"/>
    <property type="match status" value="1"/>
</dbReference>